<dbReference type="RefSeq" id="WP_072317624.1">
    <property type="nucleotide sequence ID" value="NZ_FPJE01000012.1"/>
</dbReference>
<proteinExistence type="predicted"/>
<reference evidence="1 2" key="1">
    <citation type="submission" date="2016-11" db="EMBL/GenBank/DDBJ databases">
        <authorList>
            <person name="Jaros S."/>
            <person name="Januszkiewicz K."/>
            <person name="Wedrychowicz H."/>
        </authorList>
    </citation>
    <scope>NUCLEOTIDE SEQUENCE [LARGE SCALE GENOMIC DNA]</scope>
    <source>
        <strain evidence="1 2">CGMCC 1.12145</strain>
    </source>
</reference>
<protein>
    <submittedName>
        <fullName evidence="1">Uncharacterized protein</fullName>
    </submittedName>
</protein>
<dbReference type="AlphaFoldDB" id="A0A1K1QB41"/>
<accession>A0A1K1QB41</accession>
<dbReference type="OrthoDB" id="1157201at2"/>
<evidence type="ECO:0000313" key="1">
    <source>
        <dbReference type="EMBL" id="SFW57127.1"/>
    </source>
</evidence>
<sequence>MNVTESGTTTYKLQHCTEPGEYHYEVRIASEVRKGKRSFFSGMKMRYVLQCQGYFNTGTLRYRLFCKEKVPVDPKGFPLKKLSKAMQLALRITAINDDLVFHVSPAMKILQLENPEEVREKWKGLRPGLESRYPDLGKSITDFEWQLKDENIQRCYTEDTLFRFLFPAIFGTSYSERFREGETFMYHNAIEEVSLPVAHKARLQDFYRILDSGKLEFEGVLQADHKDFPRKRLNMLLGELADEGSQHSLIFENKGYYDLKPRSGIIKGGAMQTRIAIGRIYKKETEIDLKLLEDE</sequence>
<dbReference type="EMBL" id="FPJE01000012">
    <property type="protein sequence ID" value="SFW57127.1"/>
    <property type="molecule type" value="Genomic_DNA"/>
</dbReference>
<name>A0A1K1QB41_9FLAO</name>
<dbReference type="STRING" id="1150368.SAMN02927921_02413"/>
<keyword evidence="2" id="KW-1185">Reference proteome</keyword>
<dbReference type="Proteomes" id="UP000182248">
    <property type="component" value="Unassembled WGS sequence"/>
</dbReference>
<evidence type="ECO:0000313" key="2">
    <source>
        <dbReference type="Proteomes" id="UP000182248"/>
    </source>
</evidence>
<gene>
    <name evidence="1" type="ORF">SAMN02927921_02413</name>
</gene>
<organism evidence="1 2">
    <name type="scientific">Sinomicrobium oceani</name>
    <dbReference type="NCBI Taxonomy" id="1150368"/>
    <lineage>
        <taxon>Bacteria</taxon>
        <taxon>Pseudomonadati</taxon>
        <taxon>Bacteroidota</taxon>
        <taxon>Flavobacteriia</taxon>
        <taxon>Flavobacteriales</taxon>
        <taxon>Flavobacteriaceae</taxon>
        <taxon>Sinomicrobium</taxon>
    </lineage>
</organism>